<protein>
    <recommendedName>
        <fullName evidence="2">NADP-dependent oxidoreductase domain-containing protein</fullName>
    </recommendedName>
</protein>
<evidence type="ECO:0000313" key="3">
    <source>
        <dbReference type="EMBL" id="ANX04671.1"/>
    </source>
</evidence>
<dbReference type="SUPFAM" id="SSF51430">
    <property type="entry name" value="NAD(P)-linked oxidoreductase"/>
    <property type="match status" value="1"/>
</dbReference>
<dbReference type="InterPro" id="IPR020471">
    <property type="entry name" value="AKR"/>
</dbReference>
<dbReference type="Proteomes" id="UP000092952">
    <property type="component" value="Chromosome"/>
</dbReference>
<evidence type="ECO:0000256" key="1">
    <source>
        <dbReference type="ARBA" id="ARBA00023002"/>
    </source>
</evidence>
<dbReference type="PANTHER" id="PTHR43364">
    <property type="entry name" value="NADH-SPECIFIC METHYLGLYOXAL REDUCTASE-RELATED"/>
    <property type="match status" value="1"/>
</dbReference>
<reference evidence="4" key="1">
    <citation type="submission" date="2016-03" db="EMBL/GenBank/DDBJ databases">
        <title>Complete genome sequence of Solimmundus cernigliae, representing a novel lineage of polycyclic aromatic hydrocarbon degraders within the Gammaproteobacteria.</title>
        <authorList>
            <person name="Singleton D.R."/>
            <person name="Dickey A.N."/>
            <person name="Scholl E.H."/>
            <person name="Wright F.A."/>
            <person name="Aitken M.D."/>
        </authorList>
    </citation>
    <scope>NUCLEOTIDE SEQUENCE [LARGE SCALE GENOMIC DNA]</scope>
    <source>
        <strain evidence="4">TR3.2</strain>
    </source>
</reference>
<dbReference type="InterPro" id="IPR023210">
    <property type="entry name" value="NADP_OxRdtase_dom"/>
</dbReference>
<dbReference type="OrthoDB" id="9772407at2"/>
<dbReference type="GO" id="GO:0005829">
    <property type="term" value="C:cytosol"/>
    <property type="evidence" value="ECO:0007669"/>
    <property type="project" value="TreeGrafter"/>
</dbReference>
<dbReference type="EMBL" id="CP014671">
    <property type="protein sequence ID" value="ANX04671.1"/>
    <property type="molecule type" value="Genomic_DNA"/>
</dbReference>
<organism evidence="3 4">
    <name type="scientific">Immundisolibacter cernigliae</name>
    <dbReference type="NCBI Taxonomy" id="1810504"/>
    <lineage>
        <taxon>Bacteria</taxon>
        <taxon>Pseudomonadati</taxon>
        <taxon>Pseudomonadota</taxon>
        <taxon>Gammaproteobacteria</taxon>
        <taxon>Immundisolibacterales</taxon>
        <taxon>Immundisolibacteraceae</taxon>
        <taxon>Immundisolibacter</taxon>
    </lineage>
</organism>
<dbReference type="InParanoid" id="A0A1B1YV68"/>
<dbReference type="InterPro" id="IPR036812">
    <property type="entry name" value="NAD(P)_OxRdtase_dom_sf"/>
</dbReference>
<dbReference type="KEGG" id="gbi:PG2T_11190"/>
<dbReference type="RefSeq" id="WP_068805380.1">
    <property type="nucleotide sequence ID" value="NZ_CP014671.1"/>
</dbReference>
<dbReference type="STRING" id="1810504.PG2T_11190"/>
<name>A0A1B1YV68_9GAMM</name>
<keyword evidence="4" id="KW-1185">Reference proteome</keyword>
<dbReference type="AlphaFoldDB" id="A0A1B1YV68"/>
<keyword evidence="1" id="KW-0560">Oxidoreductase</keyword>
<evidence type="ECO:0000313" key="4">
    <source>
        <dbReference type="Proteomes" id="UP000092952"/>
    </source>
</evidence>
<sequence length="325" mass="34937">MEYRQLGNTGLKVSAVGLGGNVFGPPRQDLPSSIATVHHALALGVNLIDTAHMYNDGRSEEFLGKALAGRRGEVVLASKCHLWNMAAGESVAARVRSHCETSLRRLDTDYLDLLQLHFPFPQVAAEEILHAFAPLVREGKVRHIGQCNYAAWRHAESLGEAARLGLPAFATAQHQCSLLVRGAQLELLPFCEEKGIGFLPYFPLAAGLLSGKYRPGEAAPAGTRGAAGSPTVTRLRTPENERLLGALTEFAAARGHSLLELAFAWLLSQPAVSSVIAGTMSPAQIEANVRAGQWRLDADDRAALAELLGPVLPLWMSEPDLASFR</sequence>
<dbReference type="PANTHER" id="PTHR43364:SF4">
    <property type="entry name" value="NAD(P)-LINKED OXIDOREDUCTASE SUPERFAMILY PROTEIN"/>
    <property type="match status" value="1"/>
</dbReference>
<gene>
    <name evidence="3" type="ORF">PG2T_11190</name>
</gene>
<feature type="domain" description="NADP-dependent oxidoreductase" evidence="2">
    <location>
        <begin position="16"/>
        <end position="307"/>
    </location>
</feature>
<proteinExistence type="predicted"/>
<dbReference type="GO" id="GO:0016491">
    <property type="term" value="F:oxidoreductase activity"/>
    <property type="evidence" value="ECO:0007669"/>
    <property type="project" value="UniProtKB-KW"/>
</dbReference>
<dbReference type="Pfam" id="PF00248">
    <property type="entry name" value="Aldo_ket_red"/>
    <property type="match status" value="1"/>
</dbReference>
<dbReference type="Gene3D" id="3.20.20.100">
    <property type="entry name" value="NADP-dependent oxidoreductase domain"/>
    <property type="match status" value="1"/>
</dbReference>
<accession>A0A1B1YV68</accession>
<dbReference type="PRINTS" id="PR00069">
    <property type="entry name" value="ALDKETRDTASE"/>
</dbReference>
<dbReference type="InterPro" id="IPR050523">
    <property type="entry name" value="AKR_Detox_Biosynth"/>
</dbReference>
<evidence type="ECO:0000259" key="2">
    <source>
        <dbReference type="Pfam" id="PF00248"/>
    </source>
</evidence>